<reference evidence="2" key="1">
    <citation type="submission" date="2018-05" db="EMBL/GenBank/DDBJ databases">
        <authorList>
            <person name="Lanie J.A."/>
            <person name="Ng W.-L."/>
            <person name="Kazmierczak K.M."/>
            <person name="Andrzejewski T.M."/>
            <person name="Davidsen T.M."/>
            <person name="Wayne K.J."/>
            <person name="Tettelin H."/>
            <person name="Glass J.I."/>
            <person name="Rusch D."/>
            <person name="Podicherti R."/>
            <person name="Tsui H.-C.T."/>
            <person name="Winkler M.E."/>
        </authorList>
    </citation>
    <scope>NUCLEOTIDE SEQUENCE</scope>
</reference>
<proteinExistence type="predicted"/>
<dbReference type="AlphaFoldDB" id="A0A382LZR1"/>
<gene>
    <name evidence="2" type="ORF">METZ01_LOCUS293225</name>
</gene>
<feature type="region of interest" description="Disordered" evidence="1">
    <location>
        <begin position="132"/>
        <end position="152"/>
    </location>
</feature>
<name>A0A382LZR1_9ZZZZ</name>
<accession>A0A382LZR1</accession>
<organism evidence="2">
    <name type="scientific">marine metagenome</name>
    <dbReference type="NCBI Taxonomy" id="408172"/>
    <lineage>
        <taxon>unclassified sequences</taxon>
        <taxon>metagenomes</taxon>
        <taxon>ecological metagenomes</taxon>
    </lineage>
</organism>
<evidence type="ECO:0000256" key="1">
    <source>
        <dbReference type="SAM" id="MobiDB-lite"/>
    </source>
</evidence>
<dbReference type="EMBL" id="UINC01089347">
    <property type="protein sequence ID" value="SVC40371.1"/>
    <property type="molecule type" value="Genomic_DNA"/>
</dbReference>
<evidence type="ECO:0000313" key="2">
    <source>
        <dbReference type="EMBL" id="SVC40371.1"/>
    </source>
</evidence>
<protein>
    <submittedName>
        <fullName evidence="2">Uncharacterized protein</fullName>
    </submittedName>
</protein>
<sequence length="358" mass="41192">MTCRSGFVPFVIAVAMSPTFQTVGHAQTGETPDWTPPRTIDGQPDLQGLWTMATFTPLQRSARFANQEFLTDEEAAEMRSLVTQEGTNPVARNIFQEEDPEQRRTNTIQTKENIHYDNAIWLTEERPKSLSSSRTSLIVDPPTGRMPPWTSDAETRQAERARTSRHLMTNLPEPVYDGYHTRTQGERCLVWRHEGPPMTPAAYNDILQIFQTRDYVVIFQEMSNNNPRIVPMDGRPHLPDRIRLWPGDSRGHWEDDTLVVETTNFNGRTHYQGASDALRVVERFRRIAADRIHYAWTIEDPHTWTRPWTAEIPMVKTDELMFEYGCHEGNHDIKHILTIARNLEKQAAAKAATQTDSR</sequence>